<organism evidence="2 3">
    <name type="scientific">Rhizobium mongolense USDA 1844</name>
    <dbReference type="NCBI Taxonomy" id="1079460"/>
    <lineage>
        <taxon>Bacteria</taxon>
        <taxon>Pseudomonadati</taxon>
        <taxon>Pseudomonadota</taxon>
        <taxon>Alphaproteobacteria</taxon>
        <taxon>Hyphomicrobiales</taxon>
        <taxon>Rhizobiaceae</taxon>
        <taxon>Rhizobium/Agrobacterium group</taxon>
        <taxon>Rhizobium</taxon>
    </lineage>
</organism>
<evidence type="ECO:0000313" key="3">
    <source>
        <dbReference type="Proteomes" id="UP000319824"/>
    </source>
</evidence>
<dbReference type="SMART" id="SM00953">
    <property type="entry name" value="RES"/>
    <property type="match status" value="1"/>
</dbReference>
<protein>
    <submittedName>
        <fullName evidence="2">RES domain-containing protein</fullName>
    </submittedName>
</protein>
<dbReference type="Proteomes" id="UP000319824">
    <property type="component" value="Unassembled WGS sequence"/>
</dbReference>
<reference evidence="2 3" key="1">
    <citation type="submission" date="2019-06" db="EMBL/GenBank/DDBJ databases">
        <title>Pac Bio to generate improved reference genome sequences for organisms with transposon mutant libraries (support for FEBA project).</title>
        <authorList>
            <person name="Blow M."/>
        </authorList>
    </citation>
    <scope>NUCLEOTIDE SEQUENCE [LARGE SCALE GENOMIC DNA]</scope>
    <source>
        <strain evidence="2 3">USDA 1844</strain>
    </source>
</reference>
<dbReference type="AlphaFoldDB" id="A0A559TH80"/>
<name>A0A559TH80_9HYPH</name>
<sequence>MLLWRLSGTRYAHALDDGYGLHFDGRWNTIGHPITYCATSPSLCVLEKLVHIEDPALLPPLTMVTYETPDDAEIEIVTLDALPEDWRLREGLTQQIGDNWHQGRSSLLLRVPSAIVPVANSPDLNVLVNHAHLDAAAIKVVTAEPFVLDPRLFGAAVVPPTVE</sequence>
<proteinExistence type="predicted"/>
<feature type="domain" description="RES" evidence="1">
    <location>
        <begin position="14"/>
        <end position="142"/>
    </location>
</feature>
<dbReference type="Pfam" id="PF08808">
    <property type="entry name" value="RES"/>
    <property type="match status" value="1"/>
</dbReference>
<comment type="caution">
    <text evidence="2">The sequence shown here is derived from an EMBL/GenBank/DDBJ whole genome shotgun (WGS) entry which is preliminary data.</text>
</comment>
<dbReference type="RefSeq" id="WP_022712988.1">
    <property type="nucleotide sequence ID" value="NZ_ATTQ01000001.1"/>
</dbReference>
<gene>
    <name evidence="2" type="ORF">BCL32_2259</name>
</gene>
<accession>A0A559TH80</accession>
<evidence type="ECO:0000259" key="1">
    <source>
        <dbReference type="SMART" id="SM00953"/>
    </source>
</evidence>
<evidence type="ECO:0000313" key="2">
    <source>
        <dbReference type="EMBL" id="TVZ73961.1"/>
    </source>
</evidence>
<dbReference type="EMBL" id="VISO01000002">
    <property type="protein sequence ID" value="TVZ73961.1"/>
    <property type="molecule type" value="Genomic_DNA"/>
</dbReference>
<dbReference type="InterPro" id="IPR014914">
    <property type="entry name" value="RES_dom"/>
</dbReference>